<dbReference type="InParanoid" id="A0A1S0UD17"/>
<reference evidence="1" key="1">
    <citation type="submission" date="2012-04" db="EMBL/GenBank/DDBJ databases">
        <title>The Genome Sequence of Loa loa.</title>
        <authorList>
            <consortium name="The Broad Institute Genome Sequencing Platform"/>
            <consortium name="Broad Institute Genome Sequencing Center for Infectious Disease"/>
            <person name="Nutman T.B."/>
            <person name="Fink D.L."/>
            <person name="Russ C."/>
            <person name="Young S."/>
            <person name="Zeng Q."/>
            <person name="Gargeya S."/>
            <person name="Alvarado L."/>
            <person name="Berlin A."/>
            <person name="Chapman S.B."/>
            <person name="Chen Z."/>
            <person name="Freedman E."/>
            <person name="Gellesch M."/>
            <person name="Goldberg J."/>
            <person name="Griggs A."/>
            <person name="Gujja S."/>
            <person name="Heilman E.R."/>
            <person name="Heiman D."/>
            <person name="Howarth C."/>
            <person name="Mehta T."/>
            <person name="Neiman D."/>
            <person name="Pearson M."/>
            <person name="Roberts A."/>
            <person name="Saif S."/>
            <person name="Shea T."/>
            <person name="Shenoy N."/>
            <person name="Sisk P."/>
            <person name="Stolte C."/>
            <person name="Sykes S."/>
            <person name="White J."/>
            <person name="Yandava C."/>
            <person name="Haas B."/>
            <person name="Henn M.R."/>
            <person name="Nusbaum C."/>
            <person name="Birren B."/>
        </authorList>
    </citation>
    <scope>NUCLEOTIDE SEQUENCE [LARGE SCALE GENOMIC DNA]</scope>
</reference>
<organism evidence="1">
    <name type="scientific">Loa loa</name>
    <name type="common">Eye worm</name>
    <name type="synonym">Filaria loa</name>
    <dbReference type="NCBI Taxonomy" id="7209"/>
    <lineage>
        <taxon>Eukaryota</taxon>
        <taxon>Metazoa</taxon>
        <taxon>Ecdysozoa</taxon>
        <taxon>Nematoda</taxon>
        <taxon>Chromadorea</taxon>
        <taxon>Rhabditida</taxon>
        <taxon>Spirurina</taxon>
        <taxon>Spiruromorpha</taxon>
        <taxon>Filarioidea</taxon>
        <taxon>Onchocercidae</taxon>
        <taxon>Loa</taxon>
    </lineage>
</organism>
<name>A0A1S0UD17_LOALO</name>
<accession>A0A1S0UD17</accession>
<dbReference type="CTD" id="9937928"/>
<dbReference type="KEGG" id="loa:LOAG_00560"/>
<protein>
    <submittedName>
        <fullName evidence="1">Uncharacterized protein</fullName>
    </submittedName>
</protein>
<sequence length="40" mass="4693">MSERDFDVFARLQYGPWEAPDNFHDDPELALWTMVDGYSA</sequence>
<gene>
    <name evidence="1" type="ORF">LOAG_00560</name>
</gene>
<dbReference type="AlphaFoldDB" id="A0A1S0UD17"/>
<dbReference type="EMBL" id="JH712120">
    <property type="protein sequence ID" value="EFO27923.1"/>
    <property type="molecule type" value="Genomic_DNA"/>
</dbReference>
<evidence type="ECO:0000313" key="1">
    <source>
        <dbReference type="EMBL" id="EFO27923.1"/>
    </source>
</evidence>
<dbReference type="GeneID" id="9937928"/>
<proteinExistence type="predicted"/>
<dbReference type="RefSeq" id="XP_003136148.1">
    <property type="nucleotide sequence ID" value="XM_003136100.1"/>
</dbReference>